<feature type="domain" description="Metallo-beta-lactamase" evidence="2">
    <location>
        <begin position="98"/>
        <end position="295"/>
    </location>
</feature>
<dbReference type="PANTHER" id="PTHR15032">
    <property type="entry name" value="N-ACYL-PHOSPHATIDYLETHANOLAMINE-HYDROLYZING PHOSPHOLIPASE D"/>
    <property type="match status" value="1"/>
</dbReference>
<dbReference type="InterPro" id="IPR001279">
    <property type="entry name" value="Metallo-B-lactamas"/>
</dbReference>
<dbReference type="InterPro" id="IPR036866">
    <property type="entry name" value="RibonucZ/Hydroxyglut_hydro"/>
</dbReference>
<dbReference type="Proteomes" id="UP000599109">
    <property type="component" value="Unassembled WGS sequence"/>
</dbReference>
<proteinExistence type="predicted"/>
<evidence type="ECO:0000256" key="1">
    <source>
        <dbReference type="SAM" id="MobiDB-lite"/>
    </source>
</evidence>
<protein>
    <submittedName>
        <fullName evidence="3">MBL fold metallo-hydrolase</fullName>
    </submittedName>
</protein>
<dbReference type="Gene3D" id="3.60.15.10">
    <property type="entry name" value="Ribonuclease Z/Hydroxyacylglutathione hydrolase-like"/>
    <property type="match status" value="1"/>
</dbReference>
<feature type="region of interest" description="Disordered" evidence="1">
    <location>
        <begin position="349"/>
        <end position="378"/>
    </location>
</feature>
<dbReference type="Pfam" id="PF12706">
    <property type="entry name" value="Lactamase_B_2"/>
    <property type="match status" value="1"/>
</dbReference>
<reference evidence="3 4" key="1">
    <citation type="journal article" date="2017" name="Int. J. Syst. Evol. Microbiol.">
        <title>Ramlibacter monticola sp. nov., isolated from forest soil.</title>
        <authorList>
            <person name="Chaudhary D.K."/>
            <person name="Kim J."/>
        </authorList>
    </citation>
    <scope>NUCLEOTIDE SEQUENCE [LARGE SCALE GENOMIC DNA]</scope>
    <source>
        <strain evidence="3 4">KACC 19175</strain>
    </source>
</reference>
<comment type="caution">
    <text evidence="3">The sequence shown here is derived from an EMBL/GenBank/DDBJ whole genome shotgun (WGS) entry which is preliminary data.</text>
</comment>
<accession>A0A937CTC9</accession>
<evidence type="ECO:0000313" key="4">
    <source>
        <dbReference type="Proteomes" id="UP000599109"/>
    </source>
</evidence>
<dbReference type="EMBL" id="JAEQNE010000002">
    <property type="protein sequence ID" value="MBL0391474.1"/>
    <property type="molecule type" value="Genomic_DNA"/>
</dbReference>
<dbReference type="SUPFAM" id="SSF56281">
    <property type="entry name" value="Metallo-hydrolase/oxidoreductase"/>
    <property type="match status" value="1"/>
</dbReference>
<evidence type="ECO:0000259" key="2">
    <source>
        <dbReference type="Pfam" id="PF12706"/>
    </source>
</evidence>
<evidence type="ECO:0000313" key="3">
    <source>
        <dbReference type="EMBL" id="MBL0391474.1"/>
    </source>
</evidence>
<keyword evidence="4" id="KW-1185">Reference proteome</keyword>
<gene>
    <name evidence="3" type="ORF">JJ685_10015</name>
</gene>
<dbReference type="GO" id="GO:0005737">
    <property type="term" value="C:cytoplasm"/>
    <property type="evidence" value="ECO:0007669"/>
    <property type="project" value="TreeGrafter"/>
</dbReference>
<dbReference type="RefSeq" id="WP_201674103.1">
    <property type="nucleotide sequence ID" value="NZ_JAEQNE010000002.1"/>
</dbReference>
<dbReference type="PANTHER" id="PTHR15032:SF4">
    <property type="entry name" value="N-ACYL-PHOSPHATIDYLETHANOLAMINE-HYDROLYZING PHOSPHOLIPASE D"/>
    <property type="match status" value="1"/>
</dbReference>
<organism evidence="3 4">
    <name type="scientific">Ramlibacter monticola</name>
    <dbReference type="NCBI Taxonomy" id="1926872"/>
    <lineage>
        <taxon>Bacteria</taxon>
        <taxon>Pseudomonadati</taxon>
        <taxon>Pseudomonadota</taxon>
        <taxon>Betaproteobacteria</taxon>
        <taxon>Burkholderiales</taxon>
        <taxon>Comamonadaceae</taxon>
        <taxon>Ramlibacter</taxon>
    </lineage>
</organism>
<dbReference type="AlphaFoldDB" id="A0A937CTC9"/>
<sequence length="378" mass="41599">MKSLGSRAAGARLERMKASPLWAGDRFRNVHPVLPGLRDPQATMPSLTDFLCGGERRVPLAPLPALNPLDTWGRAPASGLRVTWLGHSTLLLEIDGLRVLTDPVWGPRASPSRFAGPKRFQPVPVPLRKMPRPDLVLVSHDHYDHLDYSTIRELAHVDVPFVTSLGVGAHLEAWGVPPERIVELDWWESHRLPGTDLRVTAAPSQHFSGRGLKDRNATLWSSFVLRSERHGLFFSGDTGLTTEYASIRERLGPFDLVMLEVGAFHPAWGDIHLGPKNALEALRLLGGGPFLPIHWGTFSLAMHPWDDPAETLLELGPGLGAQLVMPLLGEPVEPAHAADVKPWWRGVDQRAPQAGPQDRETAVPASEGLPKEMPWPID</sequence>
<name>A0A937CTC9_9BURK</name>